<accession>A0A139HRA4</accession>
<gene>
    <name evidence="1" type="ORF">AC578_10279</name>
</gene>
<reference evidence="1 2" key="1">
    <citation type="submission" date="2015-07" db="EMBL/GenBank/DDBJ databases">
        <title>Comparative genomics of the Sigatoka disease complex on banana suggests a link between parallel evolutionary changes in Pseudocercospora fijiensis and Pseudocercospora eumusae and increased virulence on the banana host.</title>
        <authorList>
            <person name="Chang T.-C."/>
            <person name="Salvucci A."/>
            <person name="Crous P.W."/>
            <person name="Stergiopoulos I."/>
        </authorList>
    </citation>
    <scope>NUCLEOTIDE SEQUENCE [LARGE SCALE GENOMIC DNA]</scope>
    <source>
        <strain evidence="1 2">CBS 114824</strain>
    </source>
</reference>
<evidence type="ECO:0000313" key="1">
    <source>
        <dbReference type="EMBL" id="KXT05004.1"/>
    </source>
</evidence>
<dbReference type="AlphaFoldDB" id="A0A139HRA4"/>
<comment type="caution">
    <text evidence="1">The sequence shown here is derived from an EMBL/GenBank/DDBJ whole genome shotgun (WGS) entry which is preliminary data.</text>
</comment>
<name>A0A139HRA4_9PEZI</name>
<evidence type="ECO:0000313" key="2">
    <source>
        <dbReference type="Proteomes" id="UP000070133"/>
    </source>
</evidence>
<dbReference type="EMBL" id="LFZN01000016">
    <property type="protein sequence ID" value="KXT05004.1"/>
    <property type="molecule type" value="Genomic_DNA"/>
</dbReference>
<proteinExistence type="predicted"/>
<protein>
    <submittedName>
        <fullName evidence="1">Uncharacterized protein</fullName>
    </submittedName>
</protein>
<organism evidence="1 2">
    <name type="scientific">Pseudocercospora eumusae</name>
    <dbReference type="NCBI Taxonomy" id="321146"/>
    <lineage>
        <taxon>Eukaryota</taxon>
        <taxon>Fungi</taxon>
        <taxon>Dikarya</taxon>
        <taxon>Ascomycota</taxon>
        <taxon>Pezizomycotina</taxon>
        <taxon>Dothideomycetes</taxon>
        <taxon>Dothideomycetidae</taxon>
        <taxon>Mycosphaerellales</taxon>
        <taxon>Mycosphaerellaceae</taxon>
        <taxon>Pseudocercospora</taxon>
    </lineage>
</organism>
<keyword evidence="2" id="KW-1185">Reference proteome</keyword>
<dbReference type="Proteomes" id="UP000070133">
    <property type="component" value="Unassembled WGS sequence"/>
</dbReference>
<sequence length="155" mass="17382">MSRNAQTPGHEEALLPPLTISQTVTRVSLLACIGIGTVIFLKSQKTARQHLASTTKVAETIANCHRQATERLIRENERGVQRIVEVLRENQSRLRVGGGGDRVKMEGVRFEDEYGKWNGYTRDSGGKQWARVKDRYPYGGVGKAEGVRFQDHYSP</sequence>